<evidence type="ECO:0000256" key="1">
    <source>
        <dbReference type="SAM" id="Phobius"/>
    </source>
</evidence>
<accession>A0A1Z2XNS1</accession>
<gene>
    <name evidence="2" type="ORF">ADH66_05080</name>
    <name evidence="3" type="ORF">I5Q82_15150</name>
</gene>
<evidence type="ECO:0000313" key="2">
    <source>
        <dbReference type="EMBL" id="ASB40087.1"/>
    </source>
</evidence>
<dbReference type="RefSeq" id="WP_066534855.1">
    <property type="nucleotide sequence ID" value="NZ_CP021422.1"/>
</dbReference>
<feature type="transmembrane region" description="Helical" evidence="1">
    <location>
        <begin position="120"/>
        <end position="151"/>
    </location>
</feature>
<evidence type="ECO:0008006" key="6">
    <source>
        <dbReference type="Google" id="ProtNLM"/>
    </source>
</evidence>
<dbReference type="InterPro" id="IPR008875">
    <property type="entry name" value="TraX"/>
</dbReference>
<keyword evidence="1" id="KW-1133">Transmembrane helix</keyword>
<evidence type="ECO:0000313" key="3">
    <source>
        <dbReference type="EMBL" id="QQR29376.1"/>
    </source>
</evidence>
<dbReference type="Pfam" id="PF05857">
    <property type="entry name" value="TraX"/>
    <property type="match status" value="1"/>
</dbReference>
<sequence>MSSAALQIIALVTMLIDHIGYRLFPGVEPLRIIGRISFPLFAFMLVEGFIHTKGRWRYLGRLTLFAAISEIPYKIFSRGGRWWLHIWGEPLWNNVFFELMLIFIAVWSIQAALEKNKLFFVLTGLCLVLAGLMGTMYGVYGILMGICFYIFRKDRLLAAACLIALTILYCLQNWSLFQIWAILAAVPIWFYNGKRGPRLPKYFGYIFYPAHLLVICAIHGLIA</sequence>
<dbReference type="KEGG" id="amur:ADH66_05080"/>
<feature type="transmembrane region" description="Helical" evidence="1">
    <location>
        <begin position="202"/>
        <end position="222"/>
    </location>
</feature>
<evidence type="ECO:0000313" key="4">
    <source>
        <dbReference type="Proteomes" id="UP000196710"/>
    </source>
</evidence>
<dbReference type="AlphaFoldDB" id="A0A1Z2XNS1"/>
<feature type="transmembrane region" description="Helical" evidence="1">
    <location>
        <begin position="157"/>
        <end position="190"/>
    </location>
</feature>
<reference evidence="2" key="1">
    <citation type="journal article" date="2017" name="Genome Announc.">
        <title>High-Quality Whole-Genome Sequences of the Oligo-Mouse-Microbiota Bacterial Community.</title>
        <authorList>
            <person name="Garzetti D."/>
            <person name="Brugiroux S."/>
            <person name="Bunk B."/>
            <person name="Pukall R."/>
            <person name="McCoy K.D."/>
            <person name="Macpherson A.J."/>
            <person name="Stecher B."/>
        </authorList>
    </citation>
    <scope>NUCLEOTIDE SEQUENCE</scope>
    <source>
        <strain evidence="2">KB18</strain>
    </source>
</reference>
<organism evidence="3 5">
    <name type="scientific">Acutalibacter muris</name>
    <dbReference type="NCBI Taxonomy" id="1796620"/>
    <lineage>
        <taxon>Bacteria</taxon>
        <taxon>Bacillati</taxon>
        <taxon>Bacillota</taxon>
        <taxon>Clostridia</taxon>
        <taxon>Eubacteriales</taxon>
        <taxon>Acutalibacteraceae</taxon>
        <taxon>Acutalibacter</taxon>
    </lineage>
</organism>
<feature type="transmembrane region" description="Helical" evidence="1">
    <location>
        <begin position="32"/>
        <end position="51"/>
    </location>
</feature>
<dbReference type="Proteomes" id="UP000596035">
    <property type="component" value="Chromosome"/>
</dbReference>
<keyword evidence="4" id="KW-1185">Reference proteome</keyword>
<reference evidence="4" key="2">
    <citation type="submission" date="2017-05" db="EMBL/GenBank/DDBJ databases">
        <title>Improved OligoMM genomes.</title>
        <authorList>
            <person name="Garzetti D."/>
        </authorList>
    </citation>
    <scope>NUCLEOTIDE SEQUENCE [LARGE SCALE GENOMIC DNA]</scope>
    <source>
        <strain evidence="4">KB18</strain>
    </source>
</reference>
<dbReference type="EMBL" id="CP065321">
    <property type="protein sequence ID" value="QQR29376.1"/>
    <property type="molecule type" value="Genomic_DNA"/>
</dbReference>
<name>A0A1Z2XNS1_9FIRM</name>
<keyword evidence="1" id="KW-0812">Transmembrane</keyword>
<feature type="transmembrane region" description="Helical" evidence="1">
    <location>
        <begin position="95"/>
        <end position="113"/>
    </location>
</feature>
<keyword evidence="1" id="KW-0472">Membrane</keyword>
<protein>
    <recommendedName>
        <fullName evidence="6">Conjugal transfer protein TraX</fullName>
    </recommendedName>
</protein>
<proteinExistence type="predicted"/>
<dbReference type="EMBL" id="CP021422">
    <property type="protein sequence ID" value="ASB40087.1"/>
    <property type="molecule type" value="Genomic_DNA"/>
</dbReference>
<dbReference type="Proteomes" id="UP000196710">
    <property type="component" value="Chromosome"/>
</dbReference>
<reference evidence="3 5" key="3">
    <citation type="submission" date="2020-11" db="EMBL/GenBank/DDBJ databases">
        <title>Closed and high quality bacterial genomes of the OMM12 community.</title>
        <authorList>
            <person name="Marbouty M."/>
            <person name="Lamy-Besnier Q."/>
            <person name="Debarbieux L."/>
            <person name="Koszul R."/>
        </authorList>
    </citation>
    <scope>NUCLEOTIDE SEQUENCE [LARGE SCALE GENOMIC DNA]</scope>
    <source>
        <strain evidence="3 5">KB18</strain>
    </source>
</reference>
<evidence type="ECO:0000313" key="5">
    <source>
        <dbReference type="Proteomes" id="UP000596035"/>
    </source>
</evidence>